<evidence type="ECO:0000259" key="3">
    <source>
        <dbReference type="PROSITE" id="PS50181"/>
    </source>
</evidence>
<dbReference type="Pfam" id="PF09346">
    <property type="entry name" value="SMI1_KNR4"/>
    <property type="match status" value="1"/>
</dbReference>
<dbReference type="InterPro" id="IPR037883">
    <property type="entry name" value="Knr4/Smi1-like_sf"/>
</dbReference>
<dbReference type="InterPro" id="IPR001810">
    <property type="entry name" value="F-box_dom"/>
</dbReference>
<keyword evidence="6" id="KW-1185">Reference proteome</keyword>
<dbReference type="Pfam" id="PF12937">
    <property type="entry name" value="F-box-like"/>
    <property type="match status" value="1"/>
</dbReference>
<feature type="domain" description="ApaG" evidence="4">
    <location>
        <begin position="297"/>
        <end position="443"/>
    </location>
</feature>
<comment type="caution">
    <text evidence="5">The sequence shown here is derived from an EMBL/GenBank/DDBJ whole genome shotgun (WGS) entry which is preliminary data.</text>
</comment>
<dbReference type="AlphaFoldDB" id="A0ABD1ZMW1"/>
<reference evidence="5 6" key="1">
    <citation type="submission" date="2024-09" db="EMBL/GenBank/DDBJ databases">
        <title>Chromosome-scale assembly of Riccia fluitans.</title>
        <authorList>
            <person name="Paukszto L."/>
            <person name="Sawicki J."/>
            <person name="Karawczyk K."/>
            <person name="Piernik-Szablinska J."/>
            <person name="Szczecinska M."/>
            <person name="Mazdziarz M."/>
        </authorList>
    </citation>
    <scope>NUCLEOTIDE SEQUENCE [LARGE SCALE GENOMIC DNA]</scope>
    <source>
        <strain evidence="5">Rf_01</strain>
        <tissue evidence="5">Aerial parts of the thallus</tissue>
    </source>
</reference>
<dbReference type="SMART" id="SM00860">
    <property type="entry name" value="SMI1_KNR4"/>
    <property type="match status" value="1"/>
</dbReference>
<dbReference type="PANTHER" id="PTHR47463">
    <property type="entry name" value="F-BOX PROTEIN SKIP16"/>
    <property type="match status" value="1"/>
</dbReference>
<dbReference type="Gene3D" id="2.60.40.1470">
    <property type="entry name" value="ApaG domain"/>
    <property type="match status" value="1"/>
</dbReference>
<dbReference type="InterPro" id="IPR018958">
    <property type="entry name" value="Knr4/Smi1-like_dom"/>
</dbReference>
<name>A0ABD1ZMW1_9MARC</name>
<organism evidence="5 6">
    <name type="scientific">Riccia fluitans</name>
    <dbReference type="NCBI Taxonomy" id="41844"/>
    <lineage>
        <taxon>Eukaryota</taxon>
        <taxon>Viridiplantae</taxon>
        <taxon>Streptophyta</taxon>
        <taxon>Embryophyta</taxon>
        <taxon>Marchantiophyta</taxon>
        <taxon>Marchantiopsida</taxon>
        <taxon>Marchantiidae</taxon>
        <taxon>Marchantiales</taxon>
        <taxon>Ricciaceae</taxon>
        <taxon>Riccia</taxon>
    </lineage>
</organism>
<dbReference type="SUPFAM" id="SSF110069">
    <property type="entry name" value="ApaG-like"/>
    <property type="match status" value="1"/>
</dbReference>
<evidence type="ECO:0000259" key="4">
    <source>
        <dbReference type="PROSITE" id="PS51087"/>
    </source>
</evidence>
<evidence type="ECO:0000313" key="6">
    <source>
        <dbReference type="Proteomes" id="UP001605036"/>
    </source>
</evidence>
<evidence type="ECO:0000256" key="2">
    <source>
        <dbReference type="ARBA" id="ARBA00022786"/>
    </source>
</evidence>
<dbReference type="InterPro" id="IPR036767">
    <property type="entry name" value="ApaG_sf"/>
</dbReference>
<gene>
    <name evidence="5" type="ORF">R1flu_020921</name>
</gene>
<keyword evidence="2" id="KW-0833">Ubl conjugation pathway</keyword>
<evidence type="ECO:0000313" key="5">
    <source>
        <dbReference type="EMBL" id="KAL2652793.1"/>
    </source>
</evidence>
<dbReference type="PANTHER" id="PTHR47463:SF2">
    <property type="entry name" value="F-BOX PROTEIN SKIP16"/>
    <property type="match status" value="1"/>
</dbReference>
<evidence type="ECO:0000256" key="1">
    <source>
        <dbReference type="ARBA" id="ARBA00004906"/>
    </source>
</evidence>
<dbReference type="InterPro" id="IPR007474">
    <property type="entry name" value="ApaG_domain"/>
</dbReference>
<accession>A0ABD1ZMW1</accession>
<sequence>MDRLPSMILLNVLAKADAKDCARAACVDRRWRQSAEEDCLWEEFCLRDFALPSAIDDSGNKTSSYKEAYMSWHNKFARYPTPLVTRARQCWDKIKDWLRVNFAEVLGTLAPGATWGEIERAERQLGFPLPESVRLLYQMCNGQELPETRGHAEDLYPDNSFFLGLIGGYQVYEHFVNVRLLSLKEMVRLTNLVLPRMYPARNVRRIMIARSCNFGKFFFVDCNDGLVYVGTGRLEEDTEMMACVPLQDPGAYPNDGMLRWLEYFGHCLQNGTYGVRDHDYGFRSISLFPLKEPVCTQAITCGIQVKCSSVFLPELSRIEVPGERNDDSYMFAYSVRMRLSEEGNRYCGKLMESAQLAGRHWIIRFGEEIIHDVRGEAVIGLYPVLRAGGEEFVYESRSSQKGKRGGSMEGDFTFVPGRLTKPEGGHFAAYIARFPLDVPDYIY</sequence>
<dbReference type="Proteomes" id="UP001605036">
    <property type="component" value="Unassembled WGS sequence"/>
</dbReference>
<dbReference type="PROSITE" id="PS50181">
    <property type="entry name" value="FBOX"/>
    <property type="match status" value="1"/>
</dbReference>
<feature type="domain" description="F-box" evidence="3">
    <location>
        <begin position="1"/>
        <end position="44"/>
    </location>
</feature>
<proteinExistence type="predicted"/>
<comment type="pathway">
    <text evidence="1">Protein modification; protein ubiquitination.</text>
</comment>
<dbReference type="SUPFAM" id="SSF160631">
    <property type="entry name" value="SMI1/KNR4-like"/>
    <property type="match status" value="1"/>
</dbReference>
<protein>
    <recommendedName>
        <fullName evidence="7">F-box protein</fullName>
    </recommendedName>
</protein>
<dbReference type="Gene3D" id="1.20.1280.50">
    <property type="match status" value="1"/>
</dbReference>
<dbReference type="SUPFAM" id="SSF81383">
    <property type="entry name" value="F-box domain"/>
    <property type="match status" value="1"/>
</dbReference>
<dbReference type="PROSITE" id="PS51087">
    <property type="entry name" value="APAG"/>
    <property type="match status" value="1"/>
</dbReference>
<dbReference type="Pfam" id="PF04379">
    <property type="entry name" value="DUF525"/>
    <property type="match status" value="1"/>
</dbReference>
<evidence type="ECO:0008006" key="7">
    <source>
        <dbReference type="Google" id="ProtNLM"/>
    </source>
</evidence>
<dbReference type="InterPro" id="IPR036047">
    <property type="entry name" value="F-box-like_dom_sf"/>
</dbReference>
<dbReference type="EMBL" id="JBHFFA010000001">
    <property type="protein sequence ID" value="KAL2652793.1"/>
    <property type="molecule type" value="Genomic_DNA"/>
</dbReference>